<comment type="caution">
    <text evidence="1">The sequence shown here is derived from an EMBL/GenBank/DDBJ whole genome shotgun (WGS) entry which is preliminary data.</text>
</comment>
<dbReference type="EMBL" id="JARKHS020004989">
    <property type="protein sequence ID" value="KAK8783954.1"/>
    <property type="molecule type" value="Genomic_DNA"/>
</dbReference>
<evidence type="ECO:0000313" key="1">
    <source>
        <dbReference type="EMBL" id="KAK8783954.1"/>
    </source>
</evidence>
<dbReference type="AlphaFoldDB" id="A0AAQ4F9T5"/>
<protein>
    <submittedName>
        <fullName evidence="1">Uncharacterized protein</fullName>
    </submittedName>
</protein>
<evidence type="ECO:0000313" key="2">
    <source>
        <dbReference type="Proteomes" id="UP001321473"/>
    </source>
</evidence>
<name>A0AAQ4F9T5_AMBAM</name>
<organism evidence="1 2">
    <name type="scientific">Amblyomma americanum</name>
    <name type="common">Lone star tick</name>
    <dbReference type="NCBI Taxonomy" id="6943"/>
    <lineage>
        <taxon>Eukaryota</taxon>
        <taxon>Metazoa</taxon>
        <taxon>Ecdysozoa</taxon>
        <taxon>Arthropoda</taxon>
        <taxon>Chelicerata</taxon>
        <taxon>Arachnida</taxon>
        <taxon>Acari</taxon>
        <taxon>Parasitiformes</taxon>
        <taxon>Ixodida</taxon>
        <taxon>Ixodoidea</taxon>
        <taxon>Ixodidae</taxon>
        <taxon>Amblyomminae</taxon>
        <taxon>Amblyomma</taxon>
    </lineage>
</organism>
<sequence>MSRRRRALDNGARMSRRLPPGVINNSAIKALWHAIIVRLRKRTRGIRRLAAEAEEALRVESTEAGNHVNGEEFGGAFASSMGPYWCAAATCSRKPRPKWS</sequence>
<dbReference type="Proteomes" id="UP001321473">
    <property type="component" value="Unassembled WGS sequence"/>
</dbReference>
<keyword evidence="2" id="KW-1185">Reference proteome</keyword>
<proteinExistence type="predicted"/>
<accession>A0AAQ4F9T5</accession>
<reference evidence="1 2" key="1">
    <citation type="journal article" date="2023" name="Arcadia Sci">
        <title>De novo assembly of a long-read Amblyomma americanum tick genome.</title>
        <authorList>
            <person name="Chou S."/>
            <person name="Poskanzer K.E."/>
            <person name="Rollins M."/>
            <person name="Thuy-Boun P.S."/>
        </authorList>
    </citation>
    <scope>NUCLEOTIDE SEQUENCE [LARGE SCALE GENOMIC DNA]</scope>
    <source>
        <strain evidence="1">F_SG_1</strain>
        <tissue evidence="1">Salivary glands</tissue>
    </source>
</reference>
<gene>
    <name evidence="1" type="ORF">V5799_009684</name>
</gene>